<dbReference type="Gene3D" id="3.40.50.300">
    <property type="entry name" value="P-loop containing nucleotide triphosphate hydrolases"/>
    <property type="match status" value="1"/>
</dbReference>
<gene>
    <name evidence="3" type="ORF">GTA08_BOTSDO10508</name>
</gene>
<dbReference type="GO" id="GO:0005524">
    <property type="term" value="F:ATP binding"/>
    <property type="evidence" value="ECO:0007669"/>
    <property type="project" value="InterPro"/>
</dbReference>
<dbReference type="SUPFAM" id="SSF52540">
    <property type="entry name" value="P-loop containing nucleoside triphosphate hydrolases"/>
    <property type="match status" value="1"/>
</dbReference>
<dbReference type="CDD" id="cd19481">
    <property type="entry name" value="RecA-like_protease"/>
    <property type="match status" value="1"/>
</dbReference>
<feature type="domain" description="AAA+ ATPase" evidence="2">
    <location>
        <begin position="504"/>
        <end position="633"/>
    </location>
</feature>
<dbReference type="InterPro" id="IPR003959">
    <property type="entry name" value="ATPase_AAA_core"/>
</dbReference>
<dbReference type="AlphaFoldDB" id="A0A8H4IKM0"/>
<dbReference type="SMART" id="SM00382">
    <property type="entry name" value="AAA"/>
    <property type="match status" value="1"/>
</dbReference>
<dbReference type="Pfam" id="PF22942">
    <property type="entry name" value="DUF7025"/>
    <property type="match status" value="1"/>
</dbReference>
<comment type="caution">
    <text evidence="3">The sequence shown here is derived from an EMBL/GenBank/DDBJ whole genome shotgun (WGS) entry which is preliminary data.</text>
</comment>
<dbReference type="Proteomes" id="UP000572817">
    <property type="component" value="Unassembled WGS sequence"/>
</dbReference>
<organism evidence="3 4">
    <name type="scientific">Botryosphaeria dothidea</name>
    <dbReference type="NCBI Taxonomy" id="55169"/>
    <lineage>
        <taxon>Eukaryota</taxon>
        <taxon>Fungi</taxon>
        <taxon>Dikarya</taxon>
        <taxon>Ascomycota</taxon>
        <taxon>Pezizomycotina</taxon>
        <taxon>Dothideomycetes</taxon>
        <taxon>Dothideomycetes incertae sedis</taxon>
        <taxon>Botryosphaeriales</taxon>
        <taxon>Botryosphaeriaceae</taxon>
        <taxon>Botryosphaeria</taxon>
    </lineage>
</organism>
<dbReference type="EMBL" id="WWBZ02000073">
    <property type="protein sequence ID" value="KAF4302549.1"/>
    <property type="molecule type" value="Genomic_DNA"/>
</dbReference>
<evidence type="ECO:0000313" key="4">
    <source>
        <dbReference type="Proteomes" id="UP000572817"/>
    </source>
</evidence>
<feature type="compositionally biased region" description="Acidic residues" evidence="1">
    <location>
        <begin position="58"/>
        <end position="68"/>
    </location>
</feature>
<name>A0A8H4IKM0_9PEZI</name>
<dbReference type="GO" id="GO:0016887">
    <property type="term" value="F:ATP hydrolysis activity"/>
    <property type="evidence" value="ECO:0007669"/>
    <property type="project" value="InterPro"/>
</dbReference>
<protein>
    <submittedName>
        <fullName evidence="3">ATPase AAA+ type core</fullName>
    </submittedName>
</protein>
<feature type="region of interest" description="Disordered" evidence="1">
    <location>
        <begin position="49"/>
        <end position="77"/>
    </location>
</feature>
<evidence type="ECO:0000259" key="2">
    <source>
        <dbReference type="SMART" id="SM00382"/>
    </source>
</evidence>
<feature type="region of interest" description="Disordered" evidence="1">
    <location>
        <begin position="1"/>
        <end position="31"/>
    </location>
</feature>
<dbReference type="PANTHER" id="PTHR46411">
    <property type="entry name" value="FAMILY ATPASE, PUTATIVE-RELATED"/>
    <property type="match status" value="1"/>
</dbReference>
<evidence type="ECO:0000256" key="1">
    <source>
        <dbReference type="SAM" id="MobiDB-lite"/>
    </source>
</evidence>
<reference evidence="3" key="1">
    <citation type="submission" date="2020-04" db="EMBL/GenBank/DDBJ databases">
        <title>Genome Assembly and Annotation of Botryosphaeria dothidea sdau 11-99, a Latent Pathogen of Apple Fruit Ring Rot in China.</title>
        <authorList>
            <person name="Yu C."/>
            <person name="Diao Y."/>
            <person name="Lu Q."/>
            <person name="Zhao J."/>
            <person name="Cui S."/>
            <person name="Peng C."/>
            <person name="He B."/>
            <person name="Liu H."/>
        </authorList>
    </citation>
    <scope>NUCLEOTIDE SEQUENCE [LARGE SCALE GENOMIC DNA]</scope>
    <source>
        <strain evidence="3">Sdau11-99</strain>
    </source>
</reference>
<evidence type="ECO:0000313" key="3">
    <source>
        <dbReference type="EMBL" id="KAF4302549.1"/>
    </source>
</evidence>
<dbReference type="InterPro" id="IPR054289">
    <property type="entry name" value="DUF7025"/>
</dbReference>
<dbReference type="InterPro" id="IPR027417">
    <property type="entry name" value="P-loop_NTPase"/>
</dbReference>
<proteinExistence type="predicted"/>
<dbReference type="OrthoDB" id="10042665at2759"/>
<dbReference type="Pfam" id="PF00004">
    <property type="entry name" value="AAA"/>
    <property type="match status" value="1"/>
</dbReference>
<keyword evidence="4" id="KW-1185">Reference proteome</keyword>
<sequence length="718" mass="80696">MAVDEVNGVSPDSTTEKDGSASLDSPASPKDMNEFIPLLYKLLSKTVDNATKSSSAGDADESAGEEDNGDGKADNVPGSKVAIKALVERPNKDSGEKEIIEKEKYFNPEKDTKFADHALVTKQIYDADRKLEKTTVEINSPHIRRALKEVVKYYPSESLKFDPPEDVIFEKPYALLHHHRAELTESASKAVDSAHQDASAIESHVSLLLNFLDTEIGDDGPALRKLTDSGLITFDLLWAIFKPGDLLFASEYGHSRIYRCRKAGYSEDKRNGRYFDVTCEFTHGDGVKFGTATVSIRLWQNELFVGKGNTAIDRLPLFPLHYMKEPEALKEQLRERGLRYLDIRGVSTWDYEGLFLYLKKPPFDYYNECASFDGIWLPRSANHRIVVDPKTFVEEATKQADGFDSDDEDDCDDDDCARKGNSKPSALLNTVADPMLCPPYVYGFSLETKEWCRFFLDCLVTVDWTPNAMDTLIVSEAQRNIVQALVTSHRFPDHARNEATLKGKGLIILLHGTPGSGKTLTAELVAEHTKRPLLKVSTGELGSWGSRISYELQRLLTYASIWHAIVLIDEADVFLEARRSGPDQFEQNNLVAIFLKQLEYFQGILFMTSNRVSIFDPAIRSRLHLALQYRAPDADRRKLLWRQQLERVPAQDKDLDVDACVEVMHQAEMNGREISNAVNTALTLAKSGNGRLGLAHLETVLRVWEEFESTLRNIESTA</sequence>
<dbReference type="PANTHER" id="PTHR46411:SF3">
    <property type="entry name" value="AAA+ ATPASE DOMAIN-CONTAINING PROTEIN"/>
    <property type="match status" value="1"/>
</dbReference>
<accession>A0A8H4IKM0</accession>
<dbReference type="InterPro" id="IPR003593">
    <property type="entry name" value="AAA+_ATPase"/>
</dbReference>